<evidence type="ECO:0000256" key="1">
    <source>
        <dbReference type="SAM" id="MobiDB-lite"/>
    </source>
</evidence>
<evidence type="ECO:0000313" key="2">
    <source>
        <dbReference type="EMBL" id="MPD06147.1"/>
    </source>
</evidence>
<feature type="region of interest" description="Disordered" evidence="1">
    <location>
        <begin position="1"/>
        <end position="29"/>
    </location>
</feature>
<comment type="caution">
    <text evidence="2">The sequence shown here is derived from an EMBL/GenBank/DDBJ whole genome shotgun (WGS) entry which is preliminary data.</text>
</comment>
<name>A0A5B7KH90_PORTR</name>
<dbReference type="AlphaFoldDB" id="A0A5B7KH90"/>
<accession>A0A5B7KH90</accession>
<evidence type="ECO:0000313" key="3">
    <source>
        <dbReference type="Proteomes" id="UP000324222"/>
    </source>
</evidence>
<protein>
    <submittedName>
        <fullName evidence="2">Uncharacterized protein</fullName>
    </submittedName>
</protein>
<reference evidence="2 3" key="1">
    <citation type="submission" date="2019-05" db="EMBL/GenBank/DDBJ databases">
        <title>Another draft genome of Portunus trituberculatus and its Hox gene families provides insights of decapod evolution.</title>
        <authorList>
            <person name="Jeong J.-H."/>
            <person name="Song I."/>
            <person name="Kim S."/>
            <person name="Choi T."/>
            <person name="Kim D."/>
            <person name="Ryu S."/>
            <person name="Kim W."/>
        </authorList>
    </citation>
    <scope>NUCLEOTIDE SEQUENCE [LARGE SCALE GENOMIC DNA]</scope>
    <source>
        <tissue evidence="2">Muscle</tissue>
    </source>
</reference>
<gene>
    <name evidence="2" type="ORF">E2C01_101938</name>
</gene>
<keyword evidence="3" id="KW-1185">Reference proteome</keyword>
<proteinExistence type="predicted"/>
<sequence length="48" mass="5648">MPSKRGKTTSFRHLVQTWPPVDPRPRPRPPAHQCLPIYCRPAHLLHNR</sequence>
<dbReference type="EMBL" id="VSRR010149656">
    <property type="protein sequence ID" value="MPD06147.1"/>
    <property type="molecule type" value="Genomic_DNA"/>
</dbReference>
<organism evidence="2 3">
    <name type="scientific">Portunus trituberculatus</name>
    <name type="common">Swimming crab</name>
    <name type="synonym">Neptunus trituberculatus</name>
    <dbReference type="NCBI Taxonomy" id="210409"/>
    <lineage>
        <taxon>Eukaryota</taxon>
        <taxon>Metazoa</taxon>
        <taxon>Ecdysozoa</taxon>
        <taxon>Arthropoda</taxon>
        <taxon>Crustacea</taxon>
        <taxon>Multicrustacea</taxon>
        <taxon>Malacostraca</taxon>
        <taxon>Eumalacostraca</taxon>
        <taxon>Eucarida</taxon>
        <taxon>Decapoda</taxon>
        <taxon>Pleocyemata</taxon>
        <taxon>Brachyura</taxon>
        <taxon>Eubrachyura</taxon>
        <taxon>Portunoidea</taxon>
        <taxon>Portunidae</taxon>
        <taxon>Portuninae</taxon>
        <taxon>Portunus</taxon>
    </lineage>
</organism>
<dbReference type="Proteomes" id="UP000324222">
    <property type="component" value="Unassembled WGS sequence"/>
</dbReference>